<evidence type="ECO:0000313" key="2">
    <source>
        <dbReference type="Proteomes" id="UP000037035"/>
    </source>
</evidence>
<comment type="caution">
    <text evidence="1">The sequence shown here is derived from an EMBL/GenBank/DDBJ whole genome shotgun (WGS) entry which is preliminary data.</text>
</comment>
<organism evidence="1 2">
    <name type="scientific">Puccinia sorghi</name>
    <dbReference type="NCBI Taxonomy" id="27349"/>
    <lineage>
        <taxon>Eukaryota</taxon>
        <taxon>Fungi</taxon>
        <taxon>Dikarya</taxon>
        <taxon>Basidiomycota</taxon>
        <taxon>Pucciniomycotina</taxon>
        <taxon>Pucciniomycetes</taxon>
        <taxon>Pucciniales</taxon>
        <taxon>Pucciniaceae</taxon>
        <taxon>Puccinia</taxon>
    </lineage>
</organism>
<proteinExistence type="predicted"/>
<name>A0A0L6V252_9BASI</name>
<protein>
    <submittedName>
        <fullName evidence="1">Uncharacterized protein</fullName>
    </submittedName>
</protein>
<accession>A0A0L6V252</accession>
<keyword evidence="2" id="KW-1185">Reference proteome</keyword>
<dbReference type="Proteomes" id="UP000037035">
    <property type="component" value="Unassembled WGS sequence"/>
</dbReference>
<dbReference type="EMBL" id="LAVV01007846">
    <property type="protein sequence ID" value="KNZ54582.1"/>
    <property type="molecule type" value="Genomic_DNA"/>
</dbReference>
<gene>
    <name evidence="1" type="ORF">VP01_290g8</name>
</gene>
<reference evidence="1 2" key="1">
    <citation type="submission" date="2015-08" db="EMBL/GenBank/DDBJ databases">
        <title>Next Generation Sequencing and Analysis of the Genome of Puccinia sorghi L Schw, the Causal Agent of Maize Common Rust.</title>
        <authorList>
            <person name="Rochi L."/>
            <person name="Burguener G."/>
            <person name="Darino M."/>
            <person name="Turjanski A."/>
            <person name="Kreff E."/>
            <person name="Dieguez M.J."/>
            <person name="Sacco F."/>
        </authorList>
    </citation>
    <scope>NUCLEOTIDE SEQUENCE [LARGE SCALE GENOMIC DNA]</scope>
    <source>
        <strain evidence="1 2">RO10H11247</strain>
    </source>
</reference>
<dbReference type="VEuPathDB" id="FungiDB:VP01_290g8"/>
<evidence type="ECO:0000313" key="1">
    <source>
        <dbReference type="EMBL" id="KNZ54582.1"/>
    </source>
</evidence>
<dbReference type="AlphaFoldDB" id="A0A0L6V252"/>
<sequence>MQSIKLNVKFFINFLISGPNEPQVYPNPTSSEEKKPQYWIEKGLTRL</sequence>